<name>A0A1F7G9I8_9BACT</name>
<dbReference type="EMBL" id="MFZF01000031">
    <property type="protein sequence ID" value="OGK15415.1"/>
    <property type="molecule type" value="Genomic_DNA"/>
</dbReference>
<dbReference type="AlphaFoldDB" id="A0A1F7G9I8"/>
<gene>
    <name evidence="1" type="ORF">A2690_05160</name>
</gene>
<evidence type="ECO:0000313" key="1">
    <source>
        <dbReference type="EMBL" id="OGK15415.1"/>
    </source>
</evidence>
<organism evidence="1 2">
    <name type="scientific">Candidatus Roizmanbacteria bacterium RIFCSPHIGHO2_01_FULL_39_12b</name>
    <dbReference type="NCBI Taxonomy" id="1802030"/>
    <lineage>
        <taxon>Bacteria</taxon>
        <taxon>Candidatus Roizmaniibacteriota</taxon>
    </lineage>
</organism>
<sequence>MLHIKPVIDENASDGVVAIYGRIRDGFKLDAIPLFFQYMGNFPDFLEYIWKSIETNLKSAAFWDLSDECKDKCLDLYSSVYSPSAIANELLESIFKNETSAHFIGAKLKNLSITNASIALLFVSMREAIKGWAITTKLLKDKYDHAYFEAVTPKIEREIETSLVDASSSVQESSKLEQFDYIKFMAIVQSEVDDSIKHESHLHARLALEEHLVDHKDKVEIDVTYRTLAQYASDYKHFDELVYLLSESFPTIAANRVIVSSIGSILLKGITSQEVVREGS</sequence>
<evidence type="ECO:0000313" key="2">
    <source>
        <dbReference type="Proteomes" id="UP000178372"/>
    </source>
</evidence>
<dbReference type="Proteomes" id="UP000178372">
    <property type="component" value="Unassembled WGS sequence"/>
</dbReference>
<proteinExistence type="predicted"/>
<accession>A0A1F7G9I8</accession>
<reference evidence="1 2" key="1">
    <citation type="journal article" date="2016" name="Nat. Commun.">
        <title>Thousands of microbial genomes shed light on interconnected biogeochemical processes in an aquifer system.</title>
        <authorList>
            <person name="Anantharaman K."/>
            <person name="Brown C.T."/>
            <person name="Hug L.A."/>
            <person name="Sharon I."/>
            <person name="Castelle C.J."/>
            <person name="Probst A.J."/>
            <person name="Thomas B.C."/>
            <person name="Singh A."/>
            <person name="Wilkins M.J."/>
            <person name="Karaoz U."/>
            <person name="Brodie E.L."/>
            <person name="Williams K.H."/>
            <person name="Hubbard S.S."/>
            <person name="Banfield J.F."/>
        </authorList>
    </citation>
    <scope>NUCLEOTIDE SEQUENCE [LARGE SCALE GENOMIC DNA]</scope>
</reference>
<comment type="caution">
    <text evidence="1">The sequence shown here is derived from an EMBL/GenBank/DDBJ whole genome shotgun (WGS) entry which is preliminary data.</text>
</comment>
<protein>
    <submittedName>
        <fullName evidence="1">Uncharacterized protein</fullName>
    </submittedName>
</protein>